<evidence type="ECO:0000256" key="1">
    <source>
        <dbReference type="SAM" id="Phobius"/>
    </source>
</evidence>
<keyword evidence="1" id="KW-0812">Transmembrane</keyword>
<proteinExistence type="predicted"/>
<protein>
    <submittedName>
        <fullName evidence="2">Uncharacterized protein</fullName>
    </submittedName>
</protein>
<organism evidence="2">
    <name type="scientific">viral metagenome</name>
    <dbReference type="NCBI Taxonomy" id="1070528"/>
    <lineage>
        <taxon>unclassified sequences</taxon>
        <taxon>metagenomes</taxon>
        <taxon>organismal metagenomes</taxon>
    </lineage>
</organism>
<evidence type="ECO:0000313" key="2">
    <source>
        <dbReference type="EMBL" id="QHT04368.1"/>
    </source>
</evidence>
<keyword evidence="1" id="KW-1133">Transmembrane helix</keyword>
<keyword evidence="1" id="KW-0472">Membrane</keyword>
<sequence>MNYYTKYIFVLILLFVFGFFYNNYQKMELTQDKLSEYELIKKYLLNDSTLARTNKPILWIHVNFETNARWWPSFGSRNTKCFNQPYQYLTIKSIVDKCGDSFNICLIDDKTFNKIIPGWSTKVANLPNPLKPHLRELAMAKVLYYYGGMTIPSSFICMKNLKPLYNKGTSAASMFCGELPPKNVISTYTEFFPSNKIMGCQKECILMEKYINYLERLVSQDYTNEMEFTGETDKWLYENVRQKNIMPLDAKYFGTKTVGGNPVLIDDLLSDDDDLQISKCAYGVYIPQCEILNRTNYQWFARLNPEQVLTSNTLIARYLLLCN</sequence>
<name>A0A6C0CIE8_9ZZZZ</name>
<reference evidence="2" key="1">
    <citation type="journal article" date="2020" name="Nature">
        <title>Giant virus diversity and host interactions through global metagenomics.</title>
        <authorList>
            <person name="Schulz F."/>
            <person name="Roux S."/>
            <person name="Paez-Espino D."/>
            <person name="Jungbluth S."/>
            <person name="Walsh D.A."/>
            <person name="Denef V.J."/>
            <person name="McMahon K.D."/>
            <person name="Konstantinidis K.T."/>
            <person name="Eloe-Fadrosh E.A."/>
            <person name="Kyrpides N.C."/>
            <person name="Woyke T."/>
        </authorList>
    </citation>
    <scope>NUCLEOTIDE SEQUENCE</scope>
    <source>
        <strain evidence="2">GVMAG-M-3300021185-45</strain>
    </source>
</reference>
<dbReference type="AlphaFoldDB" id="A0A6C0CIE8"/>
<feature type="transmembrane region" description="Helical" evidence="1">
    <location>
        <begin position="6"/>
        <end position="24"/>
    </location>
</feature>
<dbReference type="EMBL" id="MN739427">
    <property type="protein sequence ID" value="QHT04368.1"/>
    <property type="molecule type" value="Genomic_DNA"/>
</dbReference>
<accession>A0A6C0CIE8</accession>